<evidence type="ECO:0000256" key="3">
    <source>
        <dbReference type="ARBA" id="ARBA00023038"/>
    </source>
</evidence>
<name>A0A673XFB0_SALTR</name>
<dbReference type="InterPro" id="IPR052621">
    <property type="entry name" value="Cell_Prolif/Cornif_Regul"/>
</dbReference>
<feature type="compositionally biased region" description="Low complexity" evidence="5">
    <location>
        <begin position="840"/>
        <end position="851"/>
    </location>
</feature>
<dbReference type="PROSITE" id="PS00478">
    <property type="entry name" value="LIM_DOMAIN_1"/>
    <property type="match status" value="1"/>
</dbReference>
<dbReference type="Proteomes" id="UP000472277">
    <property type="component" value="Chromosome 13"/>
</dbReference>
<feature type="compositionally biased region" description="Low complexity" evidence="5">
    <location>
        <begin position="102"/>
        <end position="117"/>
    </location>
</feature>
<feature type="compositionally biased region" description="Basic and acidic residues" evidence="5">
    <location>
        <begin position="856"/>
        <end position="866"/>
    </location>
</feature>
<feature type="compositionally biased region" description="Polar residues" evidence="5">
    <location>
        <begin position="133"/>
        <end position="145"/>
    </location>
</feature>
<evidence type="ECO:0000259" key="6">
    <source>
        <dbReference type="PROSITE" id="PS50023"/>
    </source>
</evidence>
<feature type="compositionally biased region" description="Basic and acidic residues" evidence="5">
    <location>
        <begin position="758"/>
        <end position="770"/>
    </location>
</feature>
<reference evidence="7" key="2">
    <citation type="submission" date="2025-09" db="UniProtKB">
        <authorList>
            <consortium name="Ensembl"/>
        </authorList>
    </citation>
    <scope>IDENTIFICATION</scope>
</reference>
<dbReference type="GeneTree" id="ENSGT00530000063872"/>
<sequence length="1002" mass="106524">MSKEGERASVLKTTKVRTKLKGDASWMQRLSEPQSETEEEKPWIAEVRVNRLNGAPIDTSPVASPTSKTPPSPTRPAEDGTPSPGYLIRGIFTKTDTKPAATSSTFNSLSGSTSSFTKRPSESYKRIAPHTVRPTSNLPVQTEDQLSPDEKEKREEAAMDVLRTSSARQRSYVLSAAKKYDSTEKPLETSLTPDVSSFVAKRVVITDNDDSVFTETPSVPKEPAAPSVKDVSPVSVKAVSPVSVKAVSPVSLKDVSPVSVKDVSPVSVKDVSPVSVKAVSPVSAKDVSPVSAKAVSPVSLKDVSPISLKDVFPVSVKAVSPASVKDVSPVSVKAVSPVSVKDVSPVSVKDISPVSVKDVSPVSLKDVSPVSVKDVSPVSVKAVSPVSVKDVSPVSVKAVSPVSVKDVSPVSVKDVSPVSLKDFSPVSVKDVSPVCMKAVSPVSVKAVSPVSVKDVSPVSVKDVSSVSVKDVSPVSVKDVSPVSVKVVSPVSVKDVSPVSVKDVSPVSVKAVSPVSVKDVSPVSVKDVSPVSVKAVSPVSVKDVSHVSVKDVSPVSVKDVSPVSVKVVSPVSVKDVSPVSVKVVSSVSVKDVSPVSVKDVSPVSVNVVSPVSVKDVSPISVKDVLLPAPVIVDTTAAIDPYEGMKPGCTKMATPLPKLTVEVMKKLSPESGVPLKDVPPVSSVLASTVPYNPVKKNPAPVDTLTALSDTLISFDTGSSSLEQELVKPIPPIPGSWSQELLSGSDRLSYAESEEEEEEPRDEKPEDTHRDIDSPTPSTDSSVNENVLEALEDDFIPINTNTTRMTWKRSWDVNPIITTDKSEEEEPEEQDPQVSLVTVQKQSSDSDSPWDRWSAPTVYKEKRDPKPSMDRSSSYSRTLDSSANQRPTSPDTESKKGFVYLKEYVNATDLTKHNTRDNDPDYVTSSSTSYSYSSPYTRSTMTSACTYCGEQVGNDAKITIEHLNISCHPACFKCGVCSKPMGDFLYNMFLHKGTVHCESCYANVL</sequence>
<evidence type="ECO:0000256" key="5">
    <source>
        <dbReference type="SAM" id="MobiDB-lite"/>
    </source>
</evidence>
<evidence type="ECO:0000256" key="2">
    <source>
        <dbReference type="ARBA" id="ARBA00022833"/>
    </source>
</evidence>
<dbReference type="InterPro" id="IPR001781">
    <property type="entry name" value="Znf_LIM"/>
</dbReference>
<feature type="compositionally biased region" description="Basic and acidic residues" evidence="5">
    <location>
        <begin position="148"/>
        <end position="157"/>
    </location>
</feature>
<feature type="compositionally biased region" description="Acidic residues" evidence="5">
    <location>
        <begin position="819"/>
        <end position="828"/>
    </location>
</feature>
<keyword evidence="2 4" id="KW-0862">Zinc</keyword>
<dbReference type="AlphaFoldDB" id="A0A673XFB0"/>
<dbReference type="GO" id="GO:0046872">
    <property type="term" value="F:metal ion binding"/>
    <property type="evidence" value="ECO:0007669"/>
    <property type="project" value="UniProtKB-KW"/>
</dbReference>
<dbReference type="PANTHER" id="PTHR15468:SF2">
    <property type="entry name" value="ZINC FINGER PROTEIN 185"/>
    <property type="match status" value="1"/>
</dbReference>
<dbReference type="CDD" id="cd08368">
    <property type="entry name" value="LIM"/>
    <property type="match status" value="1"/>
</dbReference>
<keyword evidence="1 4" id="KW-0479">Metal-binding</keyword>
<dbReference type="Gene3D" id="2.10.110.10">
    <property type="entry name" value="Cysteine Rich Protein"/>
    <property type="match status" value="1"/>
</dbReference>
<feature type="compositionally biased region" description="Low complexity" evidence="5">
    <location>
        <begin position="224"/>
        <end position="235"/>
    </location>
</feature>
<dbReference type="OMA" id="WSEDLHT"/>
<keyword evidence="3 4" id="KW-0440">LIM domain</keyword>
<dbReference type="InParanoid" id="A0A673XFB0"/>
<evidence type="ECO:0000313" key="7">
    <source>
        <dbReference type="Ensembl" id="ENSSTUP00000019111.1"/>
    </source>
</evidence>
<evidence type="ECO:0000256" key="4">
    <source>
        <dbReference type="PROSITE-ProRule" id="PRU00125"/>
    </source>
</evidence>
<evidence type="ECO:0000256" key="1">
    <source>
        <dbReference type="ARBA" id="ARBA00022723"/>
    </source>
</evidence>
<feature type="region of interest" description="Disordered" evidence="5">
    <location>
        <begin position="1"/>
        <end position="163"/>
    </location>
</feature>
<reference evidence="7" key="1">
    <citation type="submission" date="2025-08" db="UniProtKB">
        <authorList>
            <consortium name="Ensembl"/>
        </authorList>
    </citation>
    <scope>IDENTIFICATION</scope>
</reference>
<proteinExistence type="predicted"/>
<organism evidence="7 8">
    <name type="scientific">Salmo trutta</name>
    <name type="common">Brown trout</name>
    <dbReference type="NCBI Taxonomy" id="8032"/>
    <lineage>
        <taxon>Eukaryota</taxon>
        <taxon>Metazoa</taxon>
        <taxon>Chordata</taxon>
        <taxon>Craniata</taxon>
        <taxon>Vertebrata</taxon>
        <taxon>Euteleostomi</taxon>
        <taxon>Actinopterygii</taxon>
        <taxon>Neopterygii</taxon>
        <taxon>Teleostei</taxon>
        <taxon>Protacanthopterygii</taxon>
        <taxon>Salmoniformes</taxon>
        <taxon>Salmonidae</taxon>
        <taxon>Salmoninae</taxon>
        <taxon>Salmo</taxon>
    </lineage>
</organism>
<feature type="region of interest" description="Disordered" evidence="5">
    <location>
        <begin position="211"/>
        <end position="235"/>
    </location>
</feature>
<feature type="compositionally biased region" description="Low complexity" evidence="5">
    <location>
        <begin position="867"/>
        <end position="879"/>
    </location>
</feature>
<feature type="region of interest" description="Disordered" evidence="5">
    <location>
        <begin position="817"/>
        <end position="892"/>
    </location>
</feature>
<evidence type="ECO:0000313" key="8">
    <source>
        <dbReference type="Proteomes" id="UP000472277"/>
    </source>
</evidence>
<feature type="region of interest" description="Disordered" evidence="5">
    <location>
        <begin position="727"/>
        <end position="780"/>
    </location>
</feature>
<feature type="compositionally biased region" description="Polar residues" evidence="5">
    <location>
        <begin position="829"/>
        <end position="839"/>
    </location>
</feature>
<dbReference type="Pfam" id="PF00412">
    <property type="entry name" value="LIM"/>
    <property type="match status" value="1"/>
</dbReference>
<dbReference type="Ensembl" id="ENSSTUT00000020102.1">
    <property type="protein sequence ID" value="ENSSTUP00000019111.1"/>
    <property type="gene ID" value="ENSSTUG00000008546.1"/>
</dbReference>
<dbReference type="PANTHER" id="PTHR15468">
    <property type="entry name" value="ZNF185"/>
    <property type="match status" value="1"/>
</dbReference>
<accession>A0A673XFB0</accession>
<dbReference type="PROSITE" id="PS50023">
    <property type="entry name" value="LIM_DOMAIN_2"/>
    <property type="match status" value="1"/>
</dbReference>
<keyword evidence="8" id="KW-1185">Reference proteome</keyword>
<protein>
    <recommendedName>
        <fullName evidence="6">LIM zinc-binding domain-containing protein</fullName>
    </recommendedName>
</protein>
<feature type="domain" description="LIM zinc-binding" evidence="6">
    <location>
        <begin position="940"/>
        <end position="1002"/>
    </location>
</feature>
<dbReference type="SMART" id="SM00132">
    <property type="entry name" value="LIM"/>
    <property type="match status" value="1"/>
</dbReference>